<dbReference type="Pfam" id="PF08484">
    <property type="entry name" value="Methyltransf_14"/>
    <property type="match status" value="1"/>
</dbReference>
<sequence length="403" mass="44781">MRQVLHACPACGAAGMAVFYEVRAVPVNSVLLVTSRDEAMNFQTGDIALAACPACGFISNIAFDEALTQYTAQYEATQGYSPTFNKFHKALAQDLIDRFDLHGKDIIELGCDKGDFITMLVEMGDNRGVGFDPAYVPGRHPSPAADRLTFIADFYGEQYADYRADFICCKMTLEHIPDVGRFVATVRRSIGDNGDTVVFFQIPNARYVLCDVAFWDIYYEHCSYFTKGSLARLFRANGFEVKNLWTAYDDQYLMIEARPGQSAGEQGRKGAGEEELDGEESVTETMEMVRYFVEHYEAKRNEWRAALAGWQAASKKVVLWGGGSKGVAFLTTLGQSLDDIAYAVDINPIKTGTFMAGTGQEIVAPAFLKEYQPDVVIIMNPVYREEISRDLQAMGLAPEIRTL</sequence>
<dbReference type="GO" id="GO:0008168">
    <property type="term" value="F:methyltransferase activity"/>
    <property type="evidence" value="ECO:0007669"/>
    <property type="project" value="UniProtKB-KW"/>
</dbReference>
<name>A0A170PDI7_9CHLR</name>
<dbReference type="EMBL" id="LN890655">
    <property type="protein sequence ID" value="CUS02037.2"/>
    <property type="molecule type" value="Genomic_DNA"/>
</dbReference>
<dbReference type="SUPFAM" id="SSF53335">
    <property type="entry name" value="S-adenosyl-L-methionine-dependent methyltransferases"/>
    <property type="match status" value="1"/>
</dbReference>
<evidence type="ECO:0000313" key="2">
    <source>
        <dbReference type="EMBL" id="CUS02037.2"/>
    </source>
</evidence>
<evidence type="ECO:0000313" key="3">
    <source>
        <dbReference type="Proteomes" id="UP000215027"/>
    </source>
</evidence>
<dbReference type="Pfam" id="PF13489">
    <property type="entry name" value="Methyltransf_23"/>
    <property type="match status" value="1"/>
</dbReference>
<keyword evidence="3" id="KW-1185">Reference proteome</keyword>
<proteinExistence type="predicted"/>
<evidence type="ECO:0000259" key="1">
    <source>
        <dbReference type="Pfam" id="PF08484"/>
    </source>
</evidence>
<dbReference type="Gene3D" id="3.40.50.720">
    <property type="entry name" value="NAD(P)-binding Rossmann-like Domain"/>
    <property type="match status" value="1"/>
</dbReference>
<dbReference type="Gene3D" id="3.40.50.150">
    <property type="entry name" value="Vaccinia Virus protein VP39"/>
    <property type="match status" value="1"/>
</dbReference>
<dbReference type="AlphaFoldDB" id="A0A170PDI7"/>
<dbReference type="InterPro" id="IPR029063">
    <property type="entry name" value="SAM-dependent_MTases_sf"/>
</dbReference>
<dbReference type="OrthoDB" id="9782855at2"/>
<dbReference type="Proteomes" id="UP000215027">
    <property type="component" value="Chromosome I"/>
</dbReference>
<dbReference type="KEGG" id="pbf:CFX0092_A0156"/>
<dbReference type="GO" id="GO:0032259">
    <property type="term" value="P:methylation"/>
    <property type="evidence" value="ECO:0007669"/>
    <property type="project" value="UniProtKB-KW"/>
</dbReference>
<accession>A0A170PDI7</accession>
<feature type="domain" description="C-methyltransferase" evidence="1">
    <location>
        <begin position="282"/>
        <end position="394"/>
    </location>
</feature>
<protein>
    <submittedName>
        <fullName evidence="2">C-methyltransferase</fullName>
    </submittedName>
</protein>
<dbReference type="InterPro" id="IPR013691">
    <property type="entry name" value="MeTrfase_14"/>
</dbReference>
<gene>
    <name evidence="2" type="ORF">CFX0092_A0156</name>
</gene>
<reference evidence="2" key="1">
    <citation type="submission" date="2016-01" db="EMBL/GenBank/DDBJ databases">
        <authorList>
            <person name="Mcilroy J.S."/>
            <person name="Karst M S."/>
            <person name="Albertsen M."/>
        </authorList>
    </citation>
    <scope>NUCLEOTIDE SEQUENCE</scope>
    <source>
        <strain evidence="2">Cfx-K</strain>
    </source>
</reference>
<organism evidence="2 3">
    <name type="scientific">Candidatus Promineifilum breve</name>
    <dbReference type="NCBI Taxonomy" id="1806508"/>
    <lineage>
        <taxon>Bacteria</taxon>
        <taxon>Bacillati</taxon>
        <taxon>Chloroflexota</taxon>
        <taxon>Ardenticatenia</taxon>
        <taxon>Candidatus Promineifilales</taxon>
        <taxon>Candidatus Promineifilaceae</taxon>
        <taxon>Candidatus Promineifilum</taxon>
    </lineage>
</organism>
<dbReference type="RefSeq" id="WP_095041697.1">
    <property type="nucleotide sequence ID" value="NZ_LN890655.1"/>
</dbReference>